<name>A0A3M7PCP8_BRAPC</name>
<keyword evidence="2" id="KW-1185">Reference proteome</keyword>
<gene>
    <name evidence="1" type="ORF">BpHYR1_009651</name>
</gene>
<dbReference type="EMBL" id="REGN01011919">
    <property type="protein sequence ID" value="RMZ96773.1"/>
    <property type="molecule type" value="Genomic_DNA"/>
</dbReference>
<dbReference type="Proteomes" id="UP000276133">
    <property type="component" value="Unassembled WGS sequence"/>
</dbReference>
<dbReference type="AlphaFoldDB" id="A0A3M7PCP8"/>
<evidence type="ECO:0000313" key="2">
    <source>
        <dbReference type="Proteomes" id="UP000276133"/>
    </source>
</evidence>
<proteinExistence type="predicted"/>
<comment type="caution">
    <text evidence="1">The sequence shown here is derived from an EMBL/GenBank/DDBJ whole genome shotgun (WGS) entry which is preliminary data.</text>
</comment>
<reference evidence="1 2" key="1">
    <citation type="journal article" date="2018" name="Sci. Rep.">
        <title>Genomic signatures of local adaptation to the degree of environmental predictability in rotifers.</title>
        <authorList>
            <person name="Franch-Gras L."/>
            <person name="Hahn C."/>
            <person name="Garcia-Roger E.M."/>
            <person name="Carmona M.J."/>
            <person name="Serra M."/>
            <person name="Gomez A."/>
        </authorList>
    </citation>
    <scope>NUCLEOTIDE SEQUENCE [LARGE SCALE GENOMIC DNA]</scope>
    <source>
        <strain evidence="1">HYR1</strain>
    </source>
</reference>
<protein>
    <submittedName>
        <fullName evidence="1">Uncharacterized protein</fullName>
    </submittedName>
</protein>
<evidence type="ECO:0000313" key="1">
    <source>
        <dbReference type="EMBL" id="RMZ96773.1"/>
    </source>
</evidence>
<accession>A0A3M7PCP8</accession>
<organism evidence="1 2">
    <name type="scientific">Brachionus plicatilis</name>
    <name type="common">Marine rotifer</name>
    <name type="synonym">Brachionus muelleri</name>
    <dbReference type="NCBI Taxonomy" id="10195"/>
    <lineage>
        <taxon>Eukaryota</taxon>
        <taxon>Metazoa</taxon>
        <taxon>Spiralia</taxon>
        <taxon>Gnathifera</taxon>
        <taxon>Rotifera</taxon>
        <taxon>Eurotatoria</taxon>
        <taxon>Monogononta</taxon>
        <taxon>Pseudotrocha</taxon>
        <taxon>Ploima</taxon>
        <taxon>Brachionidae</taxon>
        <taxon>Brachionus</taxon>
    </lineage>
</organism>
<sequence>MFDRSDYFCIFCWTINTSFDILEIRFYSNIFHKLYPYSRRPLDSSYSIGNKFCGISLHPFIMDPNKSKWLSRFTAFKFVSRKQNF</sequence>